<reference evidence="2 3" key="1">
    <citation type="submission" date="2019-03" db="EMBL/GenBank/DDBJ databases">
        <authorList>
            <person name="Kim M.K.M."/>
        </authorList>
    </citation>
    <scope>NUCLEOTIDE SEQUENCE [LARGE SCALE GENOMIC DNA]</scope>
    <source>
        <strain evidence="2 3">18JY21-1</strain>
    </source>
</reference>
<dbReference type="RefSeq" id="WP_132417910.1">
    <property type="nucleotide sequence ID" value="NZ_SKFG01000008.1"/>
</dbReference>
<dbReference type="SUPFAM" id="SSF54292">
    <property type="entry name" value="2Fe-2S ferredoxin-like"/>
    <property type="match status" value="1"/>
</dbReference>
<protein>
    <submittedName>
        <fullName evidence="2">(2Fe-2S)-binding protein</fullName>
    </submittedName>
</protein>
<gene>
    <name evidence="2" type="ORF">E0485_10150</name>
</gene>
<sequence>MLELKGRTISKEVEPEIGLTILNHSDKHKVDWGFSCTKGKCARCRCHVSEGIAHLNEPTEAEILRLEPEEIKEGFRLGCQAVVASEGPIKVKLQTYF</sequence>
<evidence type="ECO:0000259" key="1">
    <source>
        <dbReference type="PROSITE" id="PS51085"/>
    </source>
</evidence>
<evidence type="ECO:0000313" key="3">
    <source>
        <dbReference type="Proteomes" id="UP000295418"/>
    </source>
</evidence>
<comment type="caution">
    <text evidence="2">The sequence shown here is derived from an EMBL/GenBank/DDBJ whole genome shotgun (WGS) entry which is preliminary data.</text>
</comment>
<dbReference type="Pfam" id="PF00111">
    <property type="entry name" value="Fer2"/>
    <property type="match status" value="1"/>
</dbReference>
<dbReference type="InterPro" id="IPR012675">
    <property type="entry name" value="Beta-grasp_dom_sf"/>
</dbReference>
<keyword evidence="3" id="KW-1185">Reference proteome</keyword>
<dbReference type="Gene3D" id="3.10.20.30">
    <property type="match status" value="1"/>
</dbReference>
<organism evidence="2 3">
    <name type="scientific">Paenibacillus albiflavus</name>
    <dbReference type="NCBI Taxonomy" id="2545760"/>
    <lineage>
        <taxon>Bacteria</taxon>
        <taxon>Bacillati</taxon>
        <taxon>Bacillota</taxon>
        <taxon>Bacilli</taxon>
        <taxon>Bacillales</taxon>
        <taxon>Paenibacillaceae</taxon>
        <taxon>Paenibacillus</taxon>
    </lineage>
</organism>
<dbReference type="OrthoDB" id="9807864at2"/>
<dbReference type="CDD" id="cd00207">
    <property type="entry name" value="fer2"/>
    <property type="match status" value="1"/>
</dbReference>
<feature type="domain" description="2Fe-2S ferredoxin-type" evidence="1">
    <location>
        <begin position="1"/>
        <end position="97"/>
    </location>
</feature>
<accession>A0A4R4EEE4</accession>
<evidence type="ECO:0000313" key="2">
    <source>
        <dbReference type="EMBL" id="TCZ77827.1"/>
    </source>
</evidence>
<name>A0A4R4EEE4_9BACL</name>
<dbReference type="InterPro" id="IPR001041">
    <property type="entry name" value="2Fe-2S_ferredoxin-type"/>
</dbReference>
<dbReference type="PROSITE" id="PS51085">
    <property type="entry name" value="2FE2S_FER_2"/>
    <property type="match status" value="1"/>
</dbReference>
<dbReference type="GO" id="GO:0051536">
    <property type="term" value="F:iron-sulfur cluster binding"/>
    <property type="evidence" value="ECO:0007669"/>
    <property type="project" value="InterPro"/>
</dbReference>
<dbReference type="Proteomes" id="UP000295418">
    <property type="component" value="Unassembled WGS sequence"/>
</dbReference>
<dbReference type="EMBL" id="SKFG01000008">
    <property type="protein sequence ID" value="TCZ77827.1"/>
    <property type="molecule type" value="Genomic_DNA"/>
</dbReference>
<dbReference type="AlphaFoldDB" id="A0A4R4EEE4"/>
<proteinExistence type="predicted"/>
<dbReference type="InterPro" id="IPR036010">
    <property type="entry name" value="2Fe-2S_ferredoxin-like_sf"/>
</dbReference>